<dbReference type="EMBL" id="AOJL01000062">
    <property type="protein sequence ID" value="ELZ43377.1"/>
    <property type="molecule type" value="Genomic_DNA"/>
</dbReference>
<feature type="domain" description="DISARM protein DrmE C-terminal" evidence="1">
    <location>
        <begin position="586"/>
        <end position="750"/>
    </location>
</feature>
<evidence type="ECO:0000313" key="2">
    <source>
        <dbReference type="EMBL" id="ELZ43377.1"/>
    </source>
</evidence>
<dbReference type="InterPro" id="IPR056666">
    <property type="entry name" value="DrmE_C"/>
</dbReference>
<gene>
    <name evidence="2" type="ORF">C464_16662</name>
</gene>
<dbReference type="STRING" id="1227466.C464_16662"/>
<dbReference type="PATRIC" id="fig|1227466.3.peg.3312"/>
<proteinExistence type="predicted"/>
<sequence length="814" mass="92354">MSADRLIEALTQRNGFSRKPRLPPNACISSKSVEWPATFDVHDVLTKGAITTNNDFCLLSPTLKHEYLELLTLSVLFKLRGGDRPRALILTPDSSVRQRYRELSPSFSNPWSKEEFPLATVKQDGTLSQKTSSRPNASYPPRALFSRHLHYLPNSDIANEIGCVIYDGAVNYKPNRWEEFKEWRDKNDIPSVIYCLRDPLAPEYQEVSNWAGVWAWPPALIKAITESTEEAAADGSSARYVRVRNQLDNKVAGIDRDIHTVTDGPLAEQFQEVWSRIEELQGVQSRLGSNALDRAIRDLKRALNDFSNTVSSVGFTEQTYSEQWETLSPSNWFDRLDHLRQQLLEDETGAQASGVFRSACLELEAAYAEWKEAGVGDTKQGHLYRLLYGTIERDETVTVVVPREADREAVTLDLQQRGGDLYAELGEAIRVVTPDMLAEARTCDRVVLAGPPGWRDRWVLRTPHAQSVTILAYEHQLSLLNYQFDVLNDALRETTDQPRYRQAVKTAADEEENTASVVDQLDIERPDIDLGGESEVAEGYEMVEKHEPTSIKDIIDQMSGTDNFSTWTASSTSSRSSRDNTPADCLRVCFDDGRWMPVRPEHGLHVIDGEVGGVTKREAQHVTTGNTLVRIRQTDNLRQQLYDLIKQRGDMRLIMQANLWKINLKQAIDEHDDTLDDFISRVEAEGADCGRSTYRGWYNREVDYTRSYENMKHIAEAYDLSAVREELEDIWDAAHQIKQTYMKLLRELRKRAYRATAGEDTDEVVLSEEHDIRLSDIDTIDERGNNLVERLTVVNVVDDTVASHLLGTIQTGAD</sequence>
<dbReference type="Proteomes" id="UP000011509">
    <property type="component" value="Unassembled WGS sequence"/>
</dbReference>
<comment type="caution">
    <text evidence="2">The sequence shown here is derived from an EMBL/GenBank/DDBJ whole genome shotgun (WGS) entry which is preliminary data.</text>
</comment>
<dbReference type="InterPro" id="IPR049794">
    <property type="entry name" value="DrmE"/>
</dbReference>
<evidence type="ECO:0000313" key="3">
    <source>
        <dbReference type="Proteomes" id="UP000011509"/>
    </source>
</evidence>
<accession>M0E908</accession>
<dbReference type="AlphaFoldDB" id="M0E908"/>
<protein>
    <recommendedName>
        <fullName evidence="1">DISARM protein DrmE C-terminal domain-containing protein</fullName>
    </recommendedName>
</protein>
<name>M0E908_9EURY</name>
<evidence type="ECO:0000259" key="1">
    <source>
        <dbReference type="Pfam" id="PF24957"/>
    </source>
</evidence>
<organism evidence="2 3">
    <name type="scientific">Halorubrum coriense DSM 10284</name>
    <dbReference type="NCBI Taxonomy" id="1227466"/>
    <lineage>
        <taxon>Archaea</taxon>
        <taxon>Methanobacteriati</taxon>
        <taxon>Methanobacteriota</taxon>
        <taxon>Stenosarchaea group</taxon>
        <taxon>Halobacteria</taxon>
        <taxon>Halobacteriales</taxon>
        <taxon>Haloferacaceae</taxon>
        <taxon>Halorubrum</taxon>
    </lineage>
</organism>
<dbReference type="Pfam" id="PF24957">
    <property type="entry name" value="DrmE_C"/>
    <property type="match status" value="1"/>
</dbReference>
<reference evidence="2 3" key="1">
    <citation type="journal article" date="2014" name="PLoS Genet.">
        <title>Phylogenetically driven sequencing of extremely halophilic archaea reveals strategies for static and dynamic osmo-response.</title>
        <authorList>
            <person name="Becker E.A."/>
            <person name="Seitzer P.M."/>
            <person name="Tritt A."/>
            <person name="Larsen D."/>
            <person name="Krusor M."/>
            <person name="Yao A.I."/>
            <person name="Wu D."/>
            <person name="Madern D."/>
            <person name="Eisen J.A."/>
            <person name="Darling A.E."/>
            <person name="Facciotti M.T."/>
        </authorList>
    </citation>
    <scope>NUCLEOTIDE SEQUENCE [LARGE SCALE GENOMIC DNA]</scope>
    <source>
        <strain evidence="2 3">DSM 10284</strain>
    </source>
</reference>
<dbReference type="OrthoDB" id="289749at2157"/>
<keyword evidence="3" id="KW-1185">Reference proteome</keyword>
<dbReference type="RefSeq" id="WP_006114864.1">
    <property type="nucleotide sequence ID" value="NZ_AOJL01000062.1"/>
</dbReference>
<dbReference type="NCBIfam" id="NF038316">
    <property type="entry name" value="DrmE_fam"/>
    <property type="match status" value="1"/>
</dbReference>